<organism evidence="2 3">
    <name type="scientific">Vanilla planifolia</name>
    <name type="common">Vanilla</name>
    <dbReference type="NCBI Taxonomy" id="51239"/>
    <lineage>
        <taxon>Eukaryota</taxon>
        <taxon>Viridiplantae</taxon>
        <taxon>Streptophyta</taxon>
        <taxon>Embryophyta</taxon>
        <taxon>Tracheophyta</taxon>
        <taxon>Spermatophyta</taxon>
        <taxon>Magnoliopsida</taxon>
        <taxon>Liliopsida</taxon>
        <taxon>Asparagales</taxon>
        <taxon>Orchidaceae</taxon>
        <taxon>Vanilloideae</taxon>
        <taxon>Vanilleae</taxon>
        <taxon>Vanilla</taxon>
    </lineage>
</organism>
<dbReference type="Proteomes" id="UP000639772">
    <property type="component" value="Chromosome 1"/>
</dbReference>
<sequence length="117" mass="13144">MAAGILKLGRSDSQRFSSFIHQCTSRKKGYFQCWIIPSFHRLMDASFLMASSLFFFFFFSLCTHGAARLCTRGGDGIQILTAFFLFSSLLLICPFCSPTVSVTPKNPCGEFLLLFRS</sequence>
<evidence type="ECO:0000313" key="3">
    <source>
        <dbReference type="Proteomes" id="UP000639772"/>
    </source>
</evidence>
<evidence type="ECO:0000313" key="2">
    <source>
        <dbReference type="EMBL" id="KAG0501019.1"/>
    </source>
</evidence>
<keyword evidence="1" id="KW-1133">Transmembrane helix</keyword>
<dbReference type="AlphaFoldDB" id="A0A835RZ92"/>
<protein>
    <submittedName>
        <fullName evidence="2">Uncharacterized protein</fullName>
    </submittedName>
</protein>
<proteinExistence type="predicted"/>
<keyword evidence="1" id="KW-0472">Membrane</keyword>
<keyword evidence="1" id="KW-0812">Transmembrane</keyword>
<feature type="transmembrane region" description="Helical" evidence="1">
    <location>
        <begin position="47"/>
        <end position="67"/>
    </location>
</feature>
<accession>A0A835RZ92</accession>
<evidence type="ECO:0000256" key="1">
    <source>
        <dbReference type="SAM" id="Phobius"/>
    </source>
</evidence>
<dbReference type="EMBL" id="JADCNM010000001">
    <property type="protein sequence ID" value="KAG0501019.1"/>
    <property type="molecule type" value="Genomic_DNA"/>
</dbReference>
<name>A0A835RZ92_VANPL</name>
<feature type="transmembrane region" description="Helical" evidence="1">
    <location>
        <begin position="79"/>
        <end position="100"/>
    </location>
</feature>
<comment type="caution">
    <text evidence="2">The sequence shown here is derived from an EMBL/GenBank/DDBJ whole genome shotgun (WGS) entry which is preliminary data.</text>
</comment>
<reference evidence="2 3" key="1">
    <citation type="journal article" date="2020" name="Nat. Food">
        <title>A phased Vanilla planifolia genome enables genetic improvement of flavour and production.</title>
        <authorList>
            <person name="Hasing T."/>
            <person name="Tang H."/>
            <person name="Brym M."/>
            <person name="Khazi F."/>
            <person name="Huang T."/>
            <person name="Chambers A.H."/>
        </authorList>
    </citation>
    <scope>NUCLEOTIDE SEQUENCE [LARGE SCALE GENOMIC DNA]</scope>
    <source>
        <tissue evidence="2">Leaf</tissue>
    </source>
</reference>
<gene>
    <name evidence="2" type="ORF">HPP92_001091</name>
</gene>